<dbReference type="EMBL" id="BDGX01000033">
    <property type="protein sequence ID" value="GAV52415.1"/>
    <property type="molecule type" value="Genomic_DNA"/>
</dbReference>
<sequence>MQCHENCSIPSLHEVLTKPVDGEIENDPYTLNKFEQFLLKSHCEENYEFWRTCNGYLLRYDNDDFDARKWNSGIYRKFIRENSSMECNLPEDIKQNFKESYRDSSRVPKVILYRARQHAWSLMTDAYRQYVRQACKKGGCCNSRPASRSESPSELARIRRDPSPSNLTVPVIELPTLAVTKPMGTSQAFTRSSSISSAGPETPSSSEESPTESPDAVGTGTQRLISKGKEIMSRFRLKNRRTSFASQSSTNSIYTNLERRASDRTLYQK</sequence>
<evidence type="ECO:0000259" key="2">
    <source>
        <dbReference type="PROSITE" id="PS50132"/>
    </source>
</evidence>
<comment type="caution">
    <text evidence="3">The sequence shown here is derived from an EMBL/GenBank/DDBJ whole genome shotgun (WGS) entry which is preliminary data.</text>
</comment>
<dbReference type="PROSITE" id="PS50132">
    <property type="entry name" value="RGS"/>
    <property type="match status" value="1"/>
</dbReference>
<feature type="domain" description="RGS" evidence="2">
    <location>
        <begin position="23"/>
        <end position="125"/>
    </location>
</feature>
<feature type="compositionally biased region" description="Low complexity" evidence="1">
    <location>
        <begin position="143"/>
        <end position="155"/>
    </location>
</feature>
<dbReference type="SUPFAM" id="SSF48097">
    <property type="entry name" value="Regulator of G-protein signaling, RGS"/>
    <property type="match status" value="1"/>
</dbReference>
<dbReference type="CDD" id="cd07440">
    <property type="entry name" value="RGS"/>
    <property type="match status" value="1"/>
</dbReference>
<feature type="compositionally biased region" description="Low complexity" evidence="1">
    <location>
        <begin position="192"/>
        <end position="214"/>
    </location>
</feature>
<feature type="region of interest" description="Disordered" evidence="1">
    <location>
        <begin position="183"/>
        <end position="269"/>
    </location>
</feature>
<evidence type="ECO:0000313" key="4">
    <source>
        <dbReference type="Proteomes" id="UP000187013"/>
    </source>
</evidence>
<accession>A0A1Q3A9P1</accession>
<dbReference type="SMART" id="SM00315">
    <property type="entry name" value="RGS"/>
    <property type="match status" value="1"/>
</dbReference>
<reference evidence="3 4" key="1">
    <citation type="submission" date="2016-08" db="EMBL/GenBank/DDBJ databases">
        <title>Draft genome sequence of allopolyploid Zygosaccharomyces rouxii.</title>
        <authorList>
            <person name="Watanabe J."/>
            <person name="Uehara K."/>
            <person name="Mogi Y."/>
            <person name="Tsukioka Y."/>
        </authorList>
    </citation>
    <scope>NUCLEOTIDE SEQUENCE [LARGE SCALE GENOMIC DNA]</scope>
    <source>
        <strain evidence="3 4">NBRC 110957</strain>
    </source>
</reference>
<proteinExistence type="predicted"/>
<dbReference type="OrthoDB" id="10266999at2759"/>
<dbReference type="PANTHER" id="PTHR10845:SF192">
    <property type="entry name" value="DOUBLE HIT, ISOFORM B"/>
    <property type="match status" value="1"/>
</dbReference>
<gene>
    <name evidence="3" type="ORF">ZYGR_0AG04060</name>
</gene>
<dbReference type="Proteomes" id="UP000187013">
    <property type="component" value="Unassembled WGS sequence"/>
</dbReference>
<evidence type="ECO:0000256" key="1">
    <source>
        <dbReference type="SAM" id="MobiDB-lite"/>
    </source>
</evidence>
<dbReference type="InterPro" id="IPR036305">
    <property type="entry name" value="RGS_sf"/>
</dbReference>
<dbReference type="InterPro" id="IPR044926">
    <property type="entry name" value="RGS_subdomain_2"/>
</dbReference>
<dbReference type="InterPro" id="IPR016137">
    <property type="entry name" value="RGS"/>
</dbReference>
<feature type="compositionally biased region" description="Polar residues" evidence="1">
    <location>
        <begin position="242"/>
        <end position="255"/>
    </location>
</feature>
<dbReference type="Gene3D" id="1.10.167.10">
    <property type="entry name" value="Regulator of G-protein Signalling 4, domain 2"/>
    <property type="match status" value="1"/>
</dbReference>
<dbReference type="Pfam" id="PF00615">
    <property type="entry name" value="RGS"/>
    <property type="match status" value="1"/>
</dbReference>
<dbReference type="AlphaFoldDB" id="A0A1Q3A9P1"/>
<organism evidence="3 4">
    <name type="scientific">Zygosaccharomyces rouxii</name>
    <dbReference type="NCBI Taxonomy" id="4956"/>
    <lineage>
        <taxon>Eukaryota</taxon>
        <taxon>Fungi</taxon>
        <taxon>Dikarya</taxon>
        <taxon>Ascomycota</taxon>
        <taxon>Saccharomycotina</taxon>
        <taxon>Saccharomycetes</taxon>
        <taxon>Saccharomycetales</taxon>
        <taxon>Saccharomycetaceae</taxon>
        <taxon>Zygosaccharomyces</taxon>
    </lineage>
</organism>
<name>A0A1Q3A9P1_ZYGRO</name>
<dbReference type="PANTHER" id="PTHR10845">
    <property type="entry name" value="REGULATOR OF G PROTEIN SIGNALING"/>
    <property type="match status" value="1"/>
</dbReference>
<evidence type="ECO:0000313" key="3">
    <source>
        <dbReference type="EMBL" id="GAV52415.1"/>
    </source>
</evidence>
<protein>
    <recommendedName>
        <fullName evidence="2">RGS domain-containing protein</fullName>
    </recommendedName>
</protein>
<feature type="region of interest" description="Disordered" evidence="1">
    <location>
        <begin position="139"/>
        <end position="169"/>
    </location>
</feature>